<keyword evidence="5" id="KW-1185">Reference proteome</keyword>
<evidence type="ECO:0000256" key="2">
    <source>
        <dbReference type="SAM" id="Phobius"/>
    </source>
</evidence>
<dbReference type="Pfam" id="PF01852">
    <property type="entry name" value="START"/>
    <property type="match status" value="2"/>
</dbReference>
<keyword evidence="2" id="KW-1133">Transmembrane helix</keyword>
<evidence type="ECO:0000313" key="4">
    <source>
        <dbReference type="EMBL" id="GMI27944.1"/>
    </source>
</evidence>
<feature type="domain" description="START" evidence="3">
    <location>
        <begin position="830"/>
        <end position="1030"/>
    </location>
</feature>
<dbReference type="InterPro" id="IPR023393">
    <property type="entry name" value="START-like_dom_sf"/>
</dbReference>
<dbReference type="SUPFAM" id="SSF55961">
    <property type="entry name" value="Bet v1-like"/>
    <property type="match status" value="4"/>
</dbReference>
<evidence type="ECO:0000259" key="3">
    <source>
        <dbReference type="SMART" id="SM00234"/>
    </source>
</evidence>
<feature type="transmembrane region" description="Helical" evidence="2">
    <location>
        <begin position="1357"/>
        <end position="1378"/>
    </location>
</feature>
<dbReference type="PANTHER" id="PTHR19308">
    <property type="entry name" value="PHOSPHATIDYLCHOLINE TRANSFER PROTEIN"/>
    <property type="match status" value="1"/>
</dbReference>
<comment type="caution">
    <text evidence="4">The sequence shown here is derived from an EMBL/GenBank/DDBJ whole genome shotgun (WGS) entry which is preliminary data.</text>
</comment>
<feature type="transmembrane region" description="Helical" evidence="2">
    <location>
        <begin position="1314"/>
        <end position="1337"/>
    </location>
</feature>
<dbReference type="CDD" id="cd00177">
    <property type="entry name" value="START"/>
    <property type="match status" value="1"/>
</dbReference>
<keyword evidence="2" id="KW-0812">Transmembrane</keyword>
<evidence type="ECO:0000313" key="5">
    <source>
        <dbReference type="Proteomes" id="UP001165060"/>
    </source>
</evidence>
<keyword evidence="2" id="KW-0472">Membrane</keyword>
<accession>A0ABQ6MJW4</accession>
<feature type="region of interest" description="Disordered" evidence="1">
    <location>
        <begin position="1587"/>
        <end position="1608"/>
    </location>
</feature>
<dbReference type="InterPro" id="IPR002913">
    <property type="entry name" value="START_lipid-bd_dom"/>
</dbReference>
<dbReference type="SMART" id="SM00234">
    <property type="entry name" value="START"/>
    <property type="match status" value="1"/>
</dbReference>
<dbReference type="Proteomes" id="UP001165060">
    <property type="component" value="Unassembled WGS sequence"/>
</dbReference>
<dbReference type="Gene3D" id="3.30.530.20">
    <property type="match status" value="4"/>
</dbReference>
<feature type="transmembrane region" description="Helical" evidence="2">
    <location>
        <begin position="1210"/>
        <end position="1230"/>
    </location>
</feature>
<dbReference type="EMBL" id="BRYB01000335">
    <property type="protein sequence ID" value="GMI27944.1"/>
    <property type="molecule type" value="Genomic_DNA"/>
</dbReference>
<proteinExistence type="predicted"/>
<sequence length="1608" mass="178031">MPLDEARAVLDDFLSLLPKLFDLFDRSPEIDNHTYVELAEYFKTATTEASREENELIDEVVKYDDQDWKRVPGTVNEPIEFFQVLATTHLWGAAPKSSTSTSDSPPGKAVRTIVSKTSDSLLGKTARSIAKSSSGLVSPDSEVEGAWGKATTNIDVAAEQGLAYFWHFMAYASNNKAQRDHGRLLRMQVDVPGSHSSYTVASARIPFPGVDNRVFPVRWTWRREKNGDFVLGFTFKGSNEHVERAIREDERAAGCTRGTTQGFWRFKPLAPNVCSATLVFQAVMGGRIPVIAMNWSLKSALSFAESFRDKYERNGKAVDAELRLWFPPPPPVETLNEEQAGVAQGCLALETESAAEIAALVRSSKRLLTYRGSAAAKARAAKGSWVKLKSTSPFVSLSMKYTEPEGKKKSSVALGKAMSTLDCIASEAFAYQFAACGREKMRISEEEGDRARVVFKEHTTHDFEWAVVKKMPFPLTKREFLSRFLGFKEPTGDLVVICEALPDSTKVDYGANLKVVRGKTTGVFRFKPINDNTQCEVTLVQHGDAGGIVPERVVVAKIPQALSPVAEMRELFQRDDAIDGAKRSELAAIINTHSVDLTGKSQRLVKSVTDKFASLSDAAFEKLDSPDFFVNMSVAFKEGSSAAIGRATTIVDAPIAEVAAWELAKTSRENQKAHVAFGGLDRNLKKINDNQDIFHVVYDLSIPGFLPRQFVSRVVWEWAADETELTVVADSVEHTDFPKRKEYLRASSTVVVKYKQEAEVGEIPQTKVTWTQKVDLGGRIPKWAQNRQGVGQLMYLSTMRKRFDKSLAMDAASNLRVLTMIQNHDGNYSEREEEILEEGQKMLALFEQQKSKELKMSSPTTQAKMAFKDGQSHAYGWSSAVVRASPAQVLAFVWDTNKRAGIYADYLEKTLDEDGEHSKLMYIKKKVPNPFDSRDFLTRTVWKKRGAGFIYVSVPELSDAHPPTPDVVRARYPSMLKMTSTSDGSTQLEFVLQPDVGGSLPLWLARSLMGSNLAWVTEIQLFFGGLRGLEEWDAKDGEAVGEVLVMKADAEKHHVKGETKAEARVRELMEKQKGLKELGEKWEWFKALLTKIVENKLRPAGGSKAKLCNMSEKQAKVIGGALASCIAANLTASAAVDEWILRYPAMRELEREYVWFRPMMNTIAQRLLESVSWGIKMRLYTGAGLSTMDLISDVYMIYMYATTEGQQGTALSLGIMVGLCMLGQLLIVFAQRHKGPRRVMLKEMLIVLTGIAPGIHAMRVANGAQQAEHATIDPGMELTCTRGLEMAFESCPGTVVQVYALIRLMRDGKATSKAALGSIIVSALTTGFSAATISYDFDVNPQRRRDEPDFYGYIPDAALGRTLVFGCMIVNGALLLLVRSVSLALLAAAGGGRWVLAYLAGDMGLYFVYKLLRCDLWHWIPLEGAASVVESVLERLVVKVLVDFTGVVQFRAPGELGGAYFTFNMIMALAASFASTRVYPDAAVIVASLSGAWACVTLCFALLVKRGFLGTFFSLETGHAWAKSYFLDGGGDEVKKRIFEHNRRQWRSVRGEVREWIEAGWERWEEERPGWFDEAWKATVDEDMLPTARAGAGGGEGRVAPVSGGRDA</sequence>
<organism evidence="4 5">
    <name type="scientific">Tetraparma gracilis</name>
    <dbReference type="NCBI Taxonomy" id="2962635"/>
    <lineage>
        <taxon>Eukaryota</taxon>
        <taxon>Sar</taxon>
        <taxon>Stramenopiles</taxon>
        <taxon>Ochrophyta</taxon>
        <taxon>Bolidophyceae</taxon>
        <taxon>Parmales</taxon>
        <taxon>Triparmaceae</taxon>
        <taxon>Tetraparma</taxon>
    </lineage>
</organism>
<reference evidence="4 5" key="1">
    <citation type="journal article" date="2023" name="Commun. Biol.">
        <title>Genome analysis of Parmales, the sister group of diatoms, reveals the evolutionary specialization of diatoms from phago-mixotrophs to photoautotrophs.</title>
        <authorList>
            <person name="Ban H."/>
            <person name="Sato S."/>
            <person name="Yoshikawa S."/>
            <person name="Yamada K."/>
            <person name="Nakamura Y."/>
            <person name="Ichinomiya M."/>
            <person name="Sato N."/>
            <person name="Blanc-Mathieu R."/>
            <person name="Endo H."/>
            <person name="Kuwata A."/>
            <person name="Ogata H."/>
        </authorList>
    </citation>
    <scope>NUCLEOTIDE SEQUENCE [LARGE SCALE GENOMIC DNA]</scope>
</reference>
<evidence type="ECO:0000256" key="1">
    <source>
        <dbReference type="SAM" id="MobiDB-lite"/>
    </source>
</evidence>
<dbReference type="PANTHER" id="PTHR19308:SF14">
    <property type="entry name" value="START DOMAIN-CONTAINING PROTEIN"/>
    <property type="match status" value="1"/>
</dbReference>
<dbReference type="InterPro" id="IPR051213">
    <property type="entry name" value="START_lipid_transfer"/>
</dbReference>
<name>A0ABQ6MJW4_9STRA</name>
<feature type="transmembrane region" description="Helical" evidence="2">
    <location>
        <begin position="1482"/>
        <end position="1504"/>
    </location>
</feature>
<feature type="transmembrane region" description="Helical" evidence="2">
    <location>
        <begin position="1385"/>
        <end position="1409"/>
    </location>
</feature>
<gene>
    <name evidence="4" type="ORF">TeGR_g7404</name>
</gene>
<protein>
    <recommendedName>
        <fullName evidence="3">START domain-containing protein</fullName>
    </recommendedName>
</protein>